<name>A0AAV9LTY7_9SOLN</name>
<organism evidence="2 3">
    <name type="scientific">Solanum pinnatisectum</name>
    <name type="common">tansyleaf nightshade</name>
    <dbReference type="NCBI Taxonomy" id="50273"/>
    <lineage>
        <taxon>Eukaryota</taxon>
        <taxon>Viridiplantae</taxon>
        <taxon>Streptophyta</taxon>
        <taxon>Embryophyta</taxon>
        <taxon>Tracheophyta</taxon>
        <taxon>Spermatophyta</taxon>
        <taxon>Magnoliopsida</taxon>
        <taxon>eudicotyledons</taxon>
        <taxon>Gunneridae</taxon>
        <taxon>Pentapetalae</taxon>
        <taxon>asterids</taxon>
        <taxon>lamiids</taxon>
        <taxon>Solanales</taxon>
        <taxon>Solanaceae</taxon>
        <taxon>Solanoideae</taxon>
        <taxon>Solaneae</taxon>
        <taxon>Solanum</taxon>
    </lineage>
</organism>
<accession>A0AAV9LTY7</accession>
<evidence type="ECO:0000313" key="2">
    <source>
        <dbReference type="EMBL" id="KAK4727827.1"/>
    </source>
</evidence>
<keyword evidence="1" id="KW-0472">Membrane</keyword>
<protein>
    <submittedName>
        <fullName evidence="2">Uncharacterized protein</fullName>
    </submittedName>
</protein>
<dbReference type="Proteomes" id="UP001311915">
    <property type="component" value="Unassembled WGS sequence"/>
</dbReference>
<comment type="caution">
    <text evidence="2">The sequence shown here is derived from an EMBL/GenBank/DDBJ whole genome shotgun (WGS) entry which is preliminary data.</text>
</comment>
<evidence type="ECO:0000256" key="1">
    <source>
        <dbReference type="SAM" id="Phobius"/>
    </source>
</evidence>
<sequence>MGKIELHKIKGAGNIQSTFWFLNLRLSRPINRKKKWTLMEIFPRKILFIKVMQLLVTFTTLHFILQAETDD</sequence>
<evidence type="ECO:0000313" key="3">
    <source>
        <dbReference type="Proteomes" id="UP001311915"/>
    </source>
</evidence>
<feature type="transmembrane region" description="Helical" evidence="1">
    <location>
        <begin position="47"/>
        <end position="65"/>
    </location>
</feature>
<gene>
    <name evidence="2" type="ORF">R3W88_032744</name>
</gene>
<keyword evidence="3" id="KW-1185">Reference proteome</keyword>
<keyword evidence="1" id="KW-0812">Transmembrane</keyword>
<dbReference type="EMBL" id="JAWPEI010000005">
    <property type="protein sequence ID" value="KAK4727827.1"/>
    <property type="molecule type" value="Genomic_DNA"/>
</dbReference>
<keyword evidence="1" id="KW-1133">Transmembrane helix</keyword>
<dbReference type="AlphaFoldDB" id="A0AAV9LTY7"/>
<reference evidence="2 3" key="1">
    <citation type="submission" date="2023-10" db="EMBL/GenBank/DDBJ databases">
        <title>Genome-Wide Identification Analysis in wild type Solanum Pinnatisectum Reveals Some Genes Defensing Phytophthora Infestans.</title>
        <authorList>
            <person name="Sun C."/>
        </authorList>
    </citation>
    <scope>NUCLEOTIDE SEQUENCE [LARGE SCALE GENOMIC DNA]</scope>
    <source>
        <strain evidence="2">LQN</strain>
        <tissue evidence="2">Leaf</tissue>
    </source>
</reference>
<proteinExistence type="predicted"/>